<name>A0ABV3FVR8_9NOCA</name>
<feature type="compositionally biased region" description="Acidic residues" evidence="7">
    <location>
        <begin position="398"/>
        <end position="408"/>
    </location>
</feature>
<feature type="transmembrane region" description="Helical" evidence="8">
    <location>
        <begin position="6"/>
        <end position="27"/>
    </location>
</feature>
<dbReference type="PANTHER" id="PTHR32468">
    <property type="entry name" value="CATION/H + ANTIPORTER"/>
    <property type="match status" value="1"/>
</dbReference>
<reference evidence="10 11" key="1">
    <citation type="submission" date="2024-06" db="EMBL/GenBank/DDBJ databases">
        <title>The Natural Products Discovery Center: Release of the First 8490 Sequenced Strains for Exploring Actinobacteria Biosynthetic Diversity.</title>
        <authorList>
            <person name="Kalkreuter E."/>
            <person name="Kautsar S.A."/>
            <person name="Yang D."/>
            <person name="Bader C.D."/>
            <person name="Teijaro C.N."/>
            <person name="Fluegel L."/>
            <person name="Davis C.M."/>
            <person name="Simpson J.R."/>
            <person name="Lauterbach L."/>
            <person name="Steele A.D."/>
            <person name="Gui C."/>
            <person name="Meng S."/>
            <person name="Li G."/>
            <person name="Viehrig K."/>
            <person name="Ye F."/>
            <person name="Su P."/>
            <person name="Kiefer A.F."/>
            <person name="Nichols A."/>
            <person name="Cepeda A.J."/>
            <person name="Yan W."/>
            <person name="Fan B."/>
            <person name="Jiang Y."/>
            <person name="Adhikari A."/>
            <person name="Zheng C.-J."/>
            <person name="Schuster L."/>
            <person name="Cowan T.M."/>
            <person name="Smanski M.J."/>
            <person name="Chevrette M.G."/>
            <person name="De Carvalho L.P.S."/>
            <person name="Shen B."/>
        </authorList>
    </citation>
    <scope>NUCLEOTIDE SEQUENCE [LARGE SCALE GENOMIC DNA]</scope>
    <source>
        <strain evidence="10 11">NPDC050403</strain>
    </source>
</reference>
<feature type="transmembrane region" description="Helical" evidence="8">
    <location>
        <begin position="194"/>
        <end position="212"/>
    </location>
</feature>
<evidence type="ECO:0000256" key="8">
    <source>
        <dbReference type="SAM" id="Phobius"/>
    </source>
</evidence>
<feature type="transmembrane region" description="Helical" evidence="8">
    <location>
        <begin position="273"/>
        <end position="292"/>
    </location>
</feature>
<keyword evidence="11" id="KW-1185">Reference proteome</keyword>
<sequence>MHSSQIVTVFLDLVVIMAVARVLGWLAEKVGQPAVIGEITAGILVGPTVLGADLSSALFPGESRPYLSLLANVGVAVFMFVAGLELDRGMFAGARRSISVVSAAAYLFPFVLGCGVAAIALSRHATGDRLNFALFVGCALAVTAFPVLVRILHDRGLIRTRLGQLSLACAALVDILAWSALAVVLALAHPEAGTQWRLFLLIPLVAVTWWVVRPALARLAAVGTEQTMIVVGVGGALLLGAVTEWIGLHLIFGAFAFGVVFPRARRTTVESGARVLSSVLLPGFFVVSGLAVDLGSLDRTAVGELAVIVVVAIAGKLLGVYAAGRATGLRPRPAAALAALLNTRGLTELVILNVGLGIGIIGPQLYSLLVVMALVTTAMTAPALRVIGVPERLVDDFGDTEYSDEESPAEQGCAAGEKETAARDESRAAESGGRH</sequence>
<comment type="caution">
    <text evidence="10">The sequence shown here is derived from an EMBL/GenBank/DDBJ whole genome shotgun (WGS) entry which is preliminary data.</text>
</comment>
<feature type="compositionally biased region" description="Basic and acidic residues" evidence="7">
    <location>
        <begin position="416"/>
        <end position="435"/>
    </location>
</feature>
<feature type="transmembrane region" description="Helical" evidence="8">
    <location>
        <begin position="39"/>
        <end position="59"/>
    </location>
</feature>
<dbReference type="EMBL" id="JBFAKC010000007">
    <property type="protein sequence ID" value="MEV0709523.1"/>
    <property type="molecule type" value="Genomic_DNA"/>
</dbReference>
<dbReference type="RefSeq" id="WP_355089697.1">
    <property type="nucleotide sequence ID" value="NZ_JBEXKW010000076.1"/>
</dbReference>
<evidence type="ECO:0000259" key="9">
    <source>
        <dbReference type="Pfam" id="PF00999"/>
    </source>
</evidence>
<dbReference type="PANTHER" id="PTHR32468:SF0">
    <property type="entry name" value="K(+)_H(+) ANTIPORTER 1"/>
    <property type="match status" value="1"/>
</dbReference>
<dbReference type="Gene3D" id="1.20.1530.20">
    <property type="match status" value="1"/>
</dbReference>
<proteinExistence type="predicted"/>
<feature type="transmembrane region" description="Helical" evidence="8">
    <location>
        <begin position="132"/>
        <end position="153"/>
    </location>
</feature>
<dbReference type="InterPro" id="IPR038770">
    <property type="entry name" value="Na+/solute_symporter_sf"/>
</dbReference>
<evidence type="ECO:0000256" key="4">
    <source>
        <dbReference type="ARBA" id="ARBA00022989"/>
    </source>
</evidence>
<comment type="subcellular location">
    <subcellularLocation>
        <location evidence="1">Membrane</location>
        <topology evidence="1">Multi-pass membrane protein</topology>
    </subcellularLocation>
</comment>
<dbReference type="InterPro" id="IPR050794">
    <property type="entry name" value="CPA2_transporter"/>
</dbReference>
<evidence type="ECO:0000256" key="5">
    <source>
        <dbReference type="ARBA" id="ARBA00023065"/>
    </source>
</evidence>
<feature type="transmembrane region" description="Helical" evidence="8">
    <location>
        <begin position="304"/>
        <end position="323"/>
    </location>
</feature>
<evidence type="ECO:0000313" key="10">
    <source>
        <dbReference type="EMBL" id="MEV0709523.1"/>
    </source>
</evidence>
<keyword evidence="5" id="KW-0406">Ion transport</keyword>
<feature type="transmembrane region" description="Helical" evidence="8">
    <location>
        <begin position="165"/>
        <end position="188"/>
    </location>
</feature>
<evidence type="ECO:0000256" key="1">
    <source>
        <dbReference type="ARBA" id="ARBA00004141"/>
    </source>
</evidence>
<organism evidence="10 11">
    <name type="scientific">Nocardia aurea</name>
    <dbReference type="NCBI Taxonomy" id="2144174"/>
    <lineage>
        <taxon>Bacteria</taxon>
        <taxon>Bacillati</taxon>
        <taxon>Actinomycetota</taxon>
        <taxon>Actinomycetes</taxon>
        <taxon>Mycobacteriales</taxon>
        <taxon>Nocardiaceae</taxon>
        <taxon>Nocardia</taxon>
    </lineage>
</organism>
<keyword evidence="2" id="KW-0813">Transport</keyword>
<evidence type="ECO:0000256" key="3">
    <source>
        <dbReference type="ARBA" id="ARBA00022692"/>
    </source>
</evidence>
<dbReference type="Pfam" id="PF00999">
    <property type="entry name" value="Na_H_Exchanger"/>
    <property type="match status" value="1"/>
</dbReference>
<dbReference type="InterPro" id="IPR006153">
    <property type="entry name" value="Cation/H_exchanger_TM"/>
</dbReference>
<feature type="region of interest" description="Disordered" evidence="7">
    <location>
        <begin position="398"/>
        <end position="435"/>
    </location>
</feature>
<protein>
    <submittedName>
        <fullName evidence="10">Cation:proton antiporter</fullName>
    </submittedName>
</protein>
<feature type="transmembrane region" description="Helical" evidence="8">
    <location>
        <begin position="98"/>
        <end position="120"/>
    </location>
</feature>
<evidence type="ECO:0000313" key="11">
    <source>
        <dbReference type="Proteomes" id="UP001551695"/>
    </source>
</evidence>
<feature type="domain" description="Cation/H+ exchanger transmembrane" evidence="9">
    <location>
        <begin position="19"/>
        <end position="383"/>
    </location>
</feature>
<dbReference type="Proteomes" id="UP001551695">
    <property type="component" value="Unassembled WGS sequence"/>
</dbReference>
<keyword evidence="4 8" id="KW-1133">Transmembrane helix</keyword>
<accession>A0ABV3FVR8</accession>
<evidence type="ECO:0000256" key="7">
    <source>
        <dbReference type="SAM" id="MobiDB-lite"/>
    </source>
</evidence>
<feature type="transmembrane region" description="Helical" evidence="8">
    <location>
        <begin position="245"/>
        <end position="261"/>
    </location>
</feature>
<keyword evidence="3 8" id="KW-0812">Transmembrane</keyword>
<feature type="transmembrane region" description="Helical" evidence="8">
    <location>
        <begin position="65"/>
        <end position="86"/>
    </location>
</feature>
<evidence type="ECO:0000256" key="6">
    <source>
        <dbReference type="ARBA" id="ARBA00023136"/>
    </source>
</evidence>
<evidence type="ECO:0000256" key="2">
    <source>
        <dbReference type="ARBA" id="ARBA00022448"/>
    </source>
</evidence>
<feature type="transmembrane region" description="Helical" evidence="8">
    <location>
        <begin position="219"/>
        <end position="239"/>
    </location>
</feature>
<keyword evidence="6 8" id="KW-0472">Membrane</keyword>
<gene>
    <name evidence="10" type="ORF">AB0I48_18335</name>
</gene>